<dbReference type="InterPro" id="IPR027417">
    <property type="entry name" value="P-loop_NTPase"/>
</dbReference>
<keyword evidence="8" id="KW-1185">Reference proteome</keyword>
<dbReference type="InterPro" id="IPR017871">
    <property type="entry name" value="ABC_transporter-like_CS"/>
</dbReference>
<dbReference type="GO" id="GO:0016887">
    <property type="term" value="F:ATP hydrolysis activity"/>
    <property type="evidence" value="ECO:0007669"/>
    <property type="project" value="InterPro"/>
</dbReference>
<evidence type="ECO:0000256" key="2">
    <source>
        <dbReference type="ARBA" id="ARBA00009440"/>
    </source>
</evidence>
<dbReference type="AlphaFoldDB" id="A0AAW9PTW9"/>
<dbReference type="Pfam" id="PF00005">
    <property type="entry name" value="ABC_tran"/>
    <property type="match status" value="1"/>
</dbReference>
<feature type="domain" description="ABC transporter" evidence="6">
    <location>
        <begin position="23"/>
        <end position="259"/>
    </location>
</feature>
<dbReference type="GO" id="GO:0005524">
    <property type="term" value="F:ATP binding"/>
    <property type="evidence" value="ECO:0007669"/>
    <property type="project" value="UniProtKB-KW"/>
</dbReference>
<dbReference type="InterPro" id="IPR050166">
    <property type="entry name" value="ABC_transporter_ATP-bind"/>
</dbReference>
<dbReference type="PROSITE" id="PS50893">
    <property type="entry name" value="ABC_TRANSPORTER_2"/>
    <property type="match status" value="1"/>
</dbReference>
<evidence type="ECO:0000256" key="1">
    <source>
        <dbReference type="ARBA" id="ARBA00004417"/>
    </source>
</evidence>
<evidence type="ECO:0000256" key="3">
    <source>
        <dbReference type="ARBA" id="ARBA00022448"/>
    </source>
</evidence>
<evidence type="ECO:0000259" key="6">
    <source>
        <dbReference type="PROSITE" id="PS50893"/>
    </source>
</evidence>
<protein>
    <submittedName>
        <fullName evidence="7">ABC transporter ATP-binding protein</fullName>
    </submittedName>
</protein>
<comment type="similarity">
    <text evidence="2">Belongs to the ABC transporter superfamily. Nitrate/nitrite/cyanate uptake transporter (NitT) (TC 3.A.1.16) family.</text>
</comment>
<reference evidence="7" key="1">
    <citation type="submission" date="2024-01" db="EMBL/GenBank/DDBJ databases">
        <title>Bank of Algae and Cyanobacteria of the Azores (BACA) strain genomes.</title>
        <authorList>
            <person name="Luz R."/>
            <person name="Cordeiro R."/>
            <person name="Fonseca A."/>
            <person name="Goncalves V."/>
        </authorList>
    </citation>
    <scope>NUCLEOTIDE SEQUENCE</scope>
    <source>
        <strain evidence="7">BACA0141</strain>
    </source>
</reference>
<evidence type="ECO:0000256" key="4">
    <source>
        <dbReference type="ARBA" id="ARBA00022741"/>
    </source>
</evidence>
<dbReference type="SMART" id="SM00382">
    <property type="entry name" value="AAA"/>
    <property type="match status" value="1"/>
</dbReference>
<dbReference type="Gene3D" id="3.40.50.300">
    <property type="entry name" value="P-loop containing nucleotide triphosphate hydrolases"/>
    <property type="match status" value="1"/>
</dbReference>
<keyword evidence="5 7" id="KW-0067">ATP-binding</keyword>
<dbReference type="SUPFAM" id="SSF52540">
    <property type="entry name" value="P-loop containing nucleoside triphosphate hydrolases"/>
    <property type="match status" value="1"/>
</dbReference>
<proteinExistence type="inferred from homology"/>
<sequence>MMSNLFTAPVSQETLPNPDIPLLAVQNLHKQYQTRRGFLTAFEGINLNVELGEVVCLLGASGCGKSSLLATIAGLQQADRGEIYLQGSRLTSSHPQVGMVFQDPCLLPWLNVAQNIAFGLKLKHMPKLTKPELRTRIAEAIAQVGLQGFERSYPHQLSGGMAQRLSLARTLARRPQLLLLDEPFSALDAITRLDMQNLLLQIISQLQTTVLMVTHDIDEALLVGDRVLLMARHPGRIHQEWRITQPKPRFQQAHLLSEVRFNILESLSTVMDTPVSRIL</sequence>
<comment type="caution">
    <text evidence="7">The sequence shown here is derived from an EMBL/GenBank/DDBJ whole genome shotgun (WGS) entry which is preliminary data.</text>
</comment>
<dbReference type="InterPro" id="IPR003439">
    <property type="entry name" value="ABC_transporter-like_ATP-bd"/>
</dbReference>
<dbReference type="CDD" id="cd03293">
    <property type="entry name" value="ABC_NrtD_SsuB_transporters"/>
    <property type="match status" value="1"/>
</dbReference>
<keyword evidence="4" id="KW-0547">Nucleotide-binding</keyword>
<evidence type="ECO:0000313" key="8">
    <source>
        <dbReference type="Proteomes" id="UP001333818"/>
    </source>
</evidence>
<organism evidence="7 8">
    <name type="scientific">Tumidithrix elongata BACA0141</name>
    <dbReference type="NCBI Taxonomy" id="2716417"/>
    <lineage>
        <taxon>Bacteria</taxon>
        <taxon>Bacillati</taxon>
        <taxon>Cyanobacteriota</taxon>
        <taxon>Cyanophyceae</taxon>
        <taxon>Pseudanabaenales</taxon>
        <taxon>Pseudanabaenaceae</taxon>
        <taxon>Tumidithrix</taxon>
        <taxon>Tumidithrix elongata</taxon>
    </lineage>
</organism>
<dbReference type="EMBL" id="JAZBJZ010000091">
    <property type="protein sequence ID" value="MEE3718734.1"/>
    <property type="molecule type" value="Genomic_DNA"/>
</dbReference>
<accession>A0AAW9PTW9</accession>
<dbReference type="InterPro" id="IPR003593">
    <property type="entry name" value="AAA+_ATPase"/>
</dbReference>
<dbReference type="PROSITE" id="PS00211">
    <property type="entry name" value="ABC_TRANSPORTER_1"/>
    <property type="match status" value="1"/>
</dbReference>
<evidence type="ECO:0000313" key="7">
    <source>
        <dbReference type="EMBL" id="MEE3718734.1"/>
    </source>
</evidence>
<dbReference type="Proteomes" id="UP001333818">
    <property type="component" value="Unassembled WGS sequence"/>
</dbReference>
<dbReference type="GO" id="GO:0005886">
    <property type="term" value="C:plasma membrane"/>
    <property type="evidence" value="ECO:0007669"/>
    <property type="project" value="UniProtKB-SubCell"/>
</dbReference>
<gene>
    <name evidence="7" type="ORF">V2H45_18485</name>
</gene>
<dbReference type="PANTHER" id="PTHR42788">
    <property type="entry name" value="TAURINE IMPORT ATP-BINDING PROTEIN-RELATED"/>
    <property type="match status" value="1"/>
</dbReference>
<evidence type="ECO:0000256" key="5">
    <source>
        <dbReference type="ARBA" id="ARBA00022840"/>
    </source>
</evidence>
<comment type="subcellular location">
    <subcellularLocation>
        <location evidence="1">Cell inner membrane</location>
        <topology evidence="1">Peripheral membrane protein</topology>
    </subcellularLocation>
</comment>
<name>A0AAW9PTW9_9CYAN</name>
<keyword evidence="3" id="KW-0813">Transport</keyword>
<dbReference type="PANTHER" id="PTHR42788:SF19">
    <property type="entry name" value="ALIPHATIC SULFONATES IMPORT ATP-BINDING PROTEIN SSUB 2"/>
    <property type="match status" value="1"/>
</dbReference>